<dbReference type="EMBL" id="KE504180">
    <property type="protein sequence ID" value="EPS97026.1"/>
    <property type="molecule type" value="Genomic_DNA"/>
</dbReference>
<evidence type="ECO:0000313" key="3">
    <source>
        <dbReference type="Proteomes" id="UP000015241"/>
    </source>
</evidence>
<name>S8DV39_FOMSC</name>
<dbReference type="Proteomes" id="UP000015241">
    <property type="component" value="Unassembled WGS sequence"/>
</dbReference>
<feature type="compositionally biased region" description="Basic and acidic residues" evidence="1">
    <location>
        <begin position="21"/>
        <end position="30"/>
    </location>
</feature>
<proteinExistence type="predicted"/>
<evidence type="ECO:0000256" key="1">
    <source>
        <dbReference type="SAM" id="MobiDB-lite"/>
    </source>
</evidence>
<dbReference type="InParanoid" id="S8DV39"/>
<keyword evidence="3" id="KW-1185">Reference proteome</keyword>
<dbReference type="HOGENOM" id="CLU_2704833_0_0_1"/>
<accession>S8DV39</accession>
<feature type="region of interest" description="Disordered" evidence="1">
    <location>
        <begin position="1"/>
        <end position="30"/>
    </location>
</feature>
<sequence length="73" mass="7888">MTTPPVTASFPGVPSSASAPRKIDGGGRREDGIAESVCAYARIEEVDKPEVEEQAHEDMRLWRSDCTSCCTAM</sequence>
<gene>
    <name evidence="2" type="ORF">FOMPIDRAFT_122506</name>
</gene>
<evidence type="ECO:0000313" key="2">
    <source>
        <dbReference type="EMBL" id="EPS97026.1"/>
    </source>
</evidence>
<reference evidence="2 3" key="1">
    <citation type="journal article" date="2012" name="Science">
        <title>The Paleozoic origin of enzymatic lignin decomposition reconstructed from 31 fungal genomes.</title>
        <authorList>
            <person name="Floudas D."/>
            <person name="Binder M."/>
            <person name="Riley R."/>
            <person name="Barry K."/>
            <person name="Blanchette R.A."/>
            <person name="Henrissat B."/>
            <person name="Martinez A.T."/>
            <person name="Otillar R."/>
            <person name="Spatafora J.W."/>
            <person name="Yadav J.S."/>
            <person name="Aerts A."/>
            <person name="Benoit I."/>
            <person name="Boyd A."/>
            <person name="Carlson A."/>
            <person name="Copeland A."/>
            <person name="Coutinho P.M."/>
            <person name="de Vries R.P."/>
            <person name="Ferreira P."/>
            <person name="Findley K."/>
            <person name="Foster B."/>
            <person name="Gaskell J."/>
            <person name="Glotzer D."/>
            <person name="Gorecki P."/>
            <person name="Heitman J."/>
            <person name="Hesse C."/>
            <person name="Hori C."/>
            <person name="Igarashi K."/>
            <person name="Jurgens J.A."/>
            <person name="Kallen N."/>
            <person name="Kersten P."/>
            <person name="Kohler A."/>
            <person name="Kuees U."/>
            <person name="Kumar T.K.A."/>
            <person name="Kuo A."/>
            <person name="LaButti K."/>
            <person name="Larrondo L.F."/>
            <person name="Lindquist E."/>
            <person name="Ling A."/>
            <person name="Lombard V."/>
            <person name="Lucas S."/>
            <person name="Lundell T."/>
            <person name="Martin R."/>
            <person name="McLaughlin D.J."/>
            <person name="Morgenstern I."/>
            <person name="Morin E."/>
            <person name="Murat C."/>
            <person name="Nagy L.G."/>
            <person name="Nolan M."/>
            <person name="Ohm R.A."/>
            <person name="Patyshakuliyeva A."/>
            <person name="Rokas A."/>
            <person name="Ruiz-Duenas F.J."/>
            <person name="Sabat G."/>
            <person name="Salamov A."/>
            <person name="Samejima M."/>
            <person name="Schmutz J."/>
            <person name="Slot J.C."/>
            <person name="St John F."/>
            <person name="Stenlid J."/>
            <person name="Sun H."/>
            <person name="Sun S."/>
            <person name="Syed K."/>
            <person name="Tsang A."/>
            <person name="Wiebenga A."/>
            <person name="Young D."/>
            <person name="Pisabarro A."/>
            <person name="Eastwood D.C."/>
            <person name="Martin F."/>
            <person name="Cullen D."/>
            <person name="Grigoriev I.V."/>
            <person name="Hibbett D.S."/>
        </authorList>
    </citation>
    <scope>NUCLEOTIDE SEQUENCE</scope>
    <source>
        <strain evidence="3">FP-58527</strain>
    </source>
</reference>
<protein>
    <submittedName>
        <fullName evidence="2">Uncharacterized protein</fullName>
    </submittedName>
</protein>
<dbReference type="AlphaFoldDB" id="S8DV39"/>
<organism evidence="2 3">
    <name type="scientific">Fomitopsis schrenkii</name>
    <name type="common">Brown rot fungus</name>
    <dbReference type="NCBI Taxonomy" id="2126942"/>
    <lineage>
        <taxon>Eukaryota</taxon>
        <taxon>Fungi</taxon>
        <taxon>Dikarya</taxon>
        <taxon>Basidiomycota</taxon>
        <taxon>Agaricomycotina</taxon>
        <taxon>Agaricomycetes</taxon>
        <taxon>Polyporales</taxon>
        <taxon>Fomitopsis</taxon>
    </lineage>
</organism>